<evidence type="ECO:0000256" key="4">
    <source>
        <dbReference type="ARBA" id="ARBA00022729"/>
    </source>
</evidence>
<dbReference type="Gene3D" id="2.10.70.10">
    <property type="entry name" value="Complement Module, domain 1"/>
    <property type="match status" value="1"/>
</dbReference>
<comment type="similarity">
    <text evidence="2 6">Belongs to the beta-microseminoprotein family.</text>
</comment>
<evidence type="ECO:0000313" key="8">
    <source>
        <dbReference type="RefSeq" id="XP_023563028.1"/>
    </source>
</evidence>
<dbReference type="InParanoid" id="A0A6P6DTK1"/>
<dbReference type="AlphaFoldDB" id="A0A6P6DTK1"/>
<keyword evidence="7" id="KW-1185">Reference proteome</keyword>
<evidence type="ECO:0000256" key="2">
    <source>
        <dbReference type="ARBA" id="ARBA00010352"/>
    </source>
</evidence>
<keyword evidence="5" id="KW-1015">Disulfide bond</keyword>
<name>A0A6P6DTK1_OCTDE</name>
<feature type="chain" id="PRO_5028505660" description="Beta-microseminoprotein" evidence="6">
    <location>
        <begin position="23"/>
        <end position="120"/>
    </location>
</feature>
<keyword evidence="3 6" id="KW-0964">Secreted</keyword>
<dbReference type="PANTHER" id="PTHR10500:SF8">
    <property type="entry name" value="BETA-MICROSEMINOPROTEIN"/>
    <property type="match status" value="1"/>
</dbReference>
<feature type="signal peptide" evidence="6">
    <location>
        <begin position="1"/>
        <end position="22"/>
    </location>
</feature>
<evidence type="ECO:0000256" key="5">
    <source>
        <dbReference type="ARBA" id="ARBA00023157"/>
    </source>
</evidence>
<dbReference type="GeneID" id="111814274"/>
<comment type="subcellular location">
    <subcellularLocation>
        <location evidence="1 6">Secreted</location>
    </subcellularLocation>
</comment>
<evidence type="ECO:0000256" key="3">
    <source>
        <dbReference type="ARBA" id="ARBA00022525"/>
    </source>
</evidence>
<dbReference type="Pfam" id="PF05825">
    <property type="entry name" value="PSP94"/>
    <property type="match status" value="1"/>
</dbReference>
<organism evidence="7 8">
    <name type="scientific">Octodon degus</name>
    <name type="common">Degu</name>
    <name type="synonym">Sciurus degus</name>
    <dbReference type="NCBI Taxonomy" id="10160"/>
    <lineage>
        <taxon>Eukaryota</taxon>
        <taxon>Metazoa</taxon>
        <taxon>Chordata</taxon>
        <taxon>Craniata</taxon>
        <taxon>Vertebrata</taxon>
        <taxon>Euteleostomi</taxon>
        <taxon>Mammalia</taxon>
        <taxon>Eutheria</taxon>
        <taxon>Euarchontoglires</taxon>
        <taxon>Glires</taxon>
        <taxon>Rodentia</taxon>
        <taxon>Hystricomorpha</taxon>
        <taxon>Octodontidae</taxon>
        <taxon>Octodon</taxon>
    </lineage>
</organism>
<protein>
    <recommendedName>
        <fullName evidence="6">Beta-microseminoprotein</fullName>
    </recommendedName>
</protein>
<dbReference type="GO" id="GO:0005576">
    <property type="term" value="C:extracellular region"/>
    <property type="evidence" value="ECO:0007669"/>
    <property type="project" value="UniProtKB-SubCell"/>
</dbReference>
<sequence length="120" mass="13463">MEGLKLVQALSLLGCFLFLASCDTSSSARCYTLQMETQDSNFDVCNYLLGITYKNSNWTYNGCENCSCDQNGVKCCTTLAIPTQYDEENCHPIFHQENCTYTVVDNEDPEKPCAVGNWIL</sequence>
<evidence type="ECO:0000256" key="1">
    <source>
        <dbReference type="ARBA" id="ARBA00004613"/>
    </source>
</evidence>
<dbReference type="PANTHER" id="PTHR10500">
    <property type="entry name" value="BETA-MICROSEMINOPROTEIN"/>
    <property type="match status" value="1"/>
</dbReference>
<keyword evidence="4 6" id="KW-0732">Signal</keyword>
<reference evidence="8" key="1">
    <citation type="submission" date="2025-08" db="UniProtKB">
        <authorList>
            <consortium name="RefSeq"/>
        </authorList>
    </citation>
    <scope>IDENTIFICATION</scope>
</reference>
<dbReference type="RefSeq" id="XP_023563028.1">
    <property type="nucleotide sequence ID" value="XM_023707260.1"/>
</dbReference>
<dbReference type="Proteomes" id="UP000515203">
    <property type="component" value="Unplaced"/>
</dbReference>
<dbReference type="OrthoDB" id="6076852at2759"/>
<dbReference type="Gene3D" id="2.20.25.590">
    <property type="match status" value="1"/>
</dbReference>
<accession>A0A6P6DTK1</accession>
<dbReference type="PROSITE" id="PS51257">
    <property type="entry name" value="PROKAR_LIPOPROTEIN"/>
    <property type="match status" value="1"/>
</dbReference>
<gene>
    <name evidence="8" type="primary">LOC111814274</name>
</gene>
<evidence type="ECO:0000256" key="6">
    <source>
        <dbReference type="RuleBase" id="RU364124"/>
    </source>
</evidence>
<proteinExistence type="inferred from homology"/>
<dbReference type="InterPro" id="IPR008735">
    <property type="entry name" value="PSP94"/>
</dbReference>
<evidence type="ECO:0000313" key="7">
    <source>
        <dbReference type="Proteomes" id="UP000515203"/>
    </source>
</evidence>